<evidence type="ECO:0000256" key="9">
    <source>
        <dbReference type="ARBA" id="ARBA00022722"/>
    </source>
</evidence>
<evidence type="ECO:0000313" key="18">
    <source>
        <dbReference type="EMBL" id="PIA46074.1"/>
    </source>
</evidence>
<reference evidence="18 19" key="1">
    <citation type="submission" date="2017-09" db="EMBL/GenBank/DDBJ databases">
        <title>WGS assembly of Aquilegia coerulea Goldsmith.</title>
        <authorList>
            <person name="Hodges S."/>
            <person name="Kramer E."/>
            <person name="Nordborg M."/>
            <person name="Tomkins J."/>
            <person name="Borevitz J."/>
            <person name="Derieg N."/>
            <person name="Yan J."/>
            <person name="Mihaltcheva S."/>
            <person name="Hayes R.D."/>
            <person name="Rokhsar D."/>
        </authorList>
    </citation>
    <scope>NUCLEOTIDE SEQUENCE [LARGE SCALE GENOMIC DNA]</scope>
    <source>
        <strain evidence="19">cv. Goldsmith</strain>
    </source>
</reference>
<evidence type="ECO:0000256" key="14">
    <source>
        <dbReference type="ARBA" id="ARBA00023015"/>
    </source>
</evidence>
<protein>
    <recommendedName>
        <fullName evidence="7">poly(A)-specific ribonuclease</fullName>
        <ecNumber evidence="7">3.1.13.4</ecNumber>
    </recommendedName>
</protein>
<evidence type="ECO:0000256" key="2">
    <source>
        <dbReference type="ARBA" id="ARBA00001968"/>
    </source>
</evidence>
<evidence type="ECO:0000256" key="16">
    <source>
        <dbReference type="ARBA" id="ARBA00023242"/>
    </source>
</evidence>
<dbReference type="InterPro" id="IPR006941">
    <property type="entry name" value="RNase_CAF1"/>
</dbReference>
<dbReference type="GO" id="GO:0046872">
    <property type="term" value="F:metal ion binding"/>
    <property type="evidence" value="ECO:0007669"/>
    <property type="project" value="UniProtKB-KW"/>
</dbReference>
<evidence type="ECO:0000256" key="7">
    <source>
        <dbReference type="ARBA" id="ARBA00012161"/>
    </source>
</evidence>
<dbReference type="GO" id="GO:0004535">
    <property type="term" value="F:poly(A)-specific ribonuclease activity"/>
    <property type="evidence" value="ECO:0007669"/>
    <property type="project" value="UniProtKB-EC"/>
</dbReference>
<evidence type="ECO:0000256" key="4">
    <source>
        <dbReference type="ARBA" id="ARBA00004496"/>
    </source>
</evidence>
<dbReference type="Proteomes" id="UP000230069">
    <property type="component" value="Unassembled WGS sequence"/>
</dbReference>
<comment type="function">
    <text evidence="17">Ubiquitous transcription factor required for a diverse set of processes. It is a component of the CCR4 complex involved in the control of gene expression.</text>
</comment>
<keyword evidence="8" id="KW-0963">Cytoplasm</keyword>
<accession>A0A2G5DRC7</accession>
<comment type="cofactor">
    <cofactor evidence="2">
        <name>a divalent metal cation</name>
        <dbReference type="ChEBI" id="CHEBI:60240"/>
    </cofactor>
</comment>
<dbReference type="InterPro" id="IPR036397">
    <property type="entry name" value="RNaseH_sf"/>
</dbReference>
<keyword evidence="10" id="KW-0479">Metal-binding</keyword>
<dbReference type="GO" id="GO:0030014">
    <property type="term" value="C:CCR4-NOT complex"/>
    <property type="evidence" value="ECO:0007669"/>
    <property type="project" value="InterPro"/>
</dbReference>
<dbReference type="SUPFAM" id="SSF53098">
    <property type="entry name" value="Ribonuclease H-like"/>
    <property type="match status" value="1"/>
</dbReference>
<evidence type="ECO:0000256" key="3">
    <source>
        <dbReference type="ARBA" id="ARBA00004123"/>
    </source>
</evidence>
<evidence type="ECO:0000256" key="13">
    <source>
        <dbReference type="ARBA" id="ARBA00022884"/>
    </source>
</evidence>
<evidence type="ECO:0000256" key="12">
    <source>
        <dbReference type="ARBA" id="ARBA00022839"/>
    </source>
</evidence>
<evidence type="ECO:0000256" key="10">
    <source>
        <dbReference type="ARBA" id="ARBA00022723"/>
    </source>
</evidence>
<comment type="subunit">
    <text evidence="6">Component of the CCR4-NOT complex, at least composed of CRR4 and CAF1 proteins.</text>
</comment>
<evidence type="ECO:0000313" key="19">
    <source>
        <dbReference type="Proteomes" id="UP000230069"/>
    </source>
</evidence>
<dbReference type="EMBL" id="KZ305033">
    <property type="protein sequence ID" value="PIA46074.1"/>
    <property type="molecule type" value="Genomic_DNA"/>
</dbReference>
<keyword evidence="9" id="KW-0540">Nuclease</keyword>
<comment type="catalytic activity">
    <reaction evidence="1">
        <text>Exonucleolytic cleavage of poly(A) to 5'-AMP.</text>
        <dbReference type="EC" id="3.1.13.4"/>
    </reaction>
</comment>
<keyword evidence="15" id="KW-0804">Transcription</keyword>
<keyword evidence="11" id="KW-0378">Hydrolase</keyword>
<evidence type="ECO:0000256" key="15">
    <source>
        <dbReference type="ARBA" id="ARBA00023163"/>
    </source>
</evidence>
<keyword evidence="12" id="KW-0269">Exonuclease</keyword>
<dbReference type="InParanoid" id="A0A2G5DRC7"/>
<sequence>MEIQIRKVWATNVVSEFNFITSILPHYPFVSFDTEFPGTVYPPQNPHLLPSELYESVKKNVNATNIIQIGITLSNGTTHYVWEFNFRDFNLSRGDLHNPDSIKLLRDQGIDFEKNAEEGIATEEFAYLMINSGLLRNSTLIWIGFHTGYDFGYLIKMLNGGKLPNDLSDFVQAVRYNFGGRAFDIKHIMKACEGLYGGLERVAKVLGVERNAGKCHEAGSDSLLTLQTFVKMIQRCMIYGLELELNHPIQRTVHHHHPQIQRVYYHPTPCFYQLIPC</sequence>
<keyword evidence="14" id="KW-0805">Transcription regulation</keyword>
<dbReference type="InterPro" id="IPR012337">
    <property type="entry name" value="RNaseH-like_sf"/>
</dbReference>
<evidence type="ECO:0000256" key="11">
    <source>
        <dbReference type="ARBA" id="ARBA00022801"/>
    </source>
</evidence>
<dbReference type="EC" id="3.1.13.4" evidence="7"/>
<dbReference type="GO" id="GO:0005634">
    <property type="term" value="C:nucleus"/>
    <property type="evidence" value="ECO:0007669"/>
    <property type="project" value="UniProtKB-SubCell"/>
</dbReference>
<dbReference type="AlphaFoldDB" id="A0A2G5DRC7"/>
<dbReference type="InterPro" id="IPR039637">
    <property type="entry name" value="CNOT7/CNOT8/Pop2"/>
</dbReference>
<gene>
    <name evidence="18" type="ORF">AQUCO_01600388v1</name>
</gene>
<keyword evidence="13" id="KW-0694">RNA-binding</keyword>
<comment type="similarity">
    <text evidence="5">Belongs to the CAF1 family.</text>
</comment>
<comment type="subcellular location">
    <subcellularLocation>
        <location evidence="4">Cytoplasm</location>
    </subcellularLocation>
    <subcellularLocation>
        <location evidence="3">Nucleus</location>
    </subcellularLocation>
</comment>
<evidence type="ECO:0000256" key="6">
    <source>
        <dbReference type="ARBA" id="ARBA00011757"/>
    </source>
</evidence>
<dbReference type="OrthoDB" id="1164111at2759"/>
<evidence type="ECO:0000256" key="5">
    <source>
        <dbReference type="ARBA" id="ARBA00008372"/>
    </source>
</evidence>
<dbReference type="GO" id="GO:0003723">
    <property type="term" value="F:RNA binding"/>
    <property type="evidence" value="ECO:0007669"/>
    <property type="project" value="UniProtKB-KW"/>
</dbReference>
<evidence type="ECO:0000256" key="17">
    <source>
        <dbReference type="ARBA" id="ARBA00025148"/>
    </source>
</evidence>
<dbReference type="Gene3D" id="3.30.420.10">
    <property type="entry name" value="Ribonuclease H-like superfamily/Ribonuclease H"/>
    <property type="match status" value="1"/>
</dbReference>
<dbReference type="STRING" id="218851.A0A2G5DRC7"/>
<evidence type="ECO:0000256" key="8">
    <source>
        <dbReference type="ARBA" id="ARBA00022490"/>
    </source>
</evidence>
<organism evidence="18 19">
    <name type="scientific">Aquilegia coerulea</name>
    <name type="common">Rocky mountain columbine</name>
    <dbReference type="NCBI Taxonomy" id="218851"/>
    <lineage>
        <taxon>Eukaryota</taxon>
        <taxon>Viridiplantae</taxon>
        <taxon>Streptophyta</taxon>
        <taxon>Embryophyta</taxon>
        <taxon>Tracheophyta</taxon>
        <taxon>Spermatophyta</taxon>
        <taxon>Magnoliopsida</taxon>
        <taxon>Ranunculales</taxon>
        <taxon>Ranunculaceae</taxon>
        <taxon>Thalictroideae</taxon>
        <taxon>Aquilegia</taxon>
    </lineage>
</organism>
<evidence type="ECO:0000256" key="1">
    <source>
        <dbReference type="ARBA" id="ARBA00001663"/>
    </source>
</evidence>
<dbReference type="GO" id="GO:0005737">
    <property type="term" value="C:cytoplasm"/>
    <property type="evidence" value="ECO:0007669"/>
    <property type="project" value="UniProtKB-SubCell"/>
</dbReference>
<proteinExistence type="inferred from homology"/>
<name>A0A2G5DRC7_AQUCA</name>
<keyword evidence="19" id="KW-1185">Reference proteome</keyword>
<dbReference type="Pfam" id="PF04857">
    <property type="entry name" value="CAF1"/>
    <property type="match status" value="1"/>
</dbReference>
<keyword evidence="16" id="KW-0539">Nucleus</keyword>
<dbReference type="PANTHER" id="PTHR10797">
    <property type="entry name" value="CCR4-NOT TRANSCRIPTION COMPLEX SUBUNIT"/>
    <property type="match status" value="1"/>
</dbReference>